<proteinExistence type="predicted"/>
<feature type="chain" id="PRO_5047349346" evidence="2">
    <location>
        <begin position="21"/>
        <end position="306"/>
    </location>
</feature>
<evidence type="ECO:0000256" key="1">
    <source>
        <dbReference type="SAM" id="MobiDB-lite"/>
    </source>
</evidence>
<dbReference type="RefSeq" id="WP_219354548.1">
    <property type="nucleotide sequence ID" value="NZ_CBFGPT010000019.1"/>
</dbReference>
<reference evidence="3 4" key="1">
    <citation type="submission" date="2021-07" db="EMBL/GenBank/DDBJ databases">
        <title>Isolation and characterization of bacteria from a gold mining with a capacity of golden bioaccumulation.</title>
        <authorList>
            <person name="Yang X.J."/>
        </authorList>
    </citation>
    <scope>NUCLEOTIDE SEQUENCE [LARGE SCALE GENOMIC DNA]</scope>
    <source>
        <strain evidence="3 4">Au29</strain>
    </source>
</reference>
<keyword evidence="2" id="KW-0732">Signal</keyword>
<dbReference type="Proteomes" id="UP000824334">
    <property type="component" value="Chromosome"/>
</dbReference>
<evidence type="ECO:0000313" key="4">
    <source>
        <dbReference type="Proteomes" id="UP000824334"/>
    </source>
</evidence>
<sequence length="306" mass="31845">MKLRIAAVLLALAFSAASVAPVAAQANREDPRENATRGSGNARMGARNRDRAPQMTPEQIQAAAQEQATLANTGCQVTEAKLLGTTAERTSVYEMACAAGPGYIIETKTPPNVTDCVVLAHSAATLRASNPAADVGPQCTIAANLDTQRFLREYAQQAGVPCTVDDASVIGKSNEGAIVYEIGCSGEQGYWIKKIDNAWQKTECIQVLAERGTCRLTTAGEIAASVKKWLAGSDAAACDVTEARLMGQNANGMFYEAKCAAGDGFIARTNAERVVQQVYPCATAQQIGGGCTLTTAAAAAPAGGRP</sequence>
<feature type="region of interest" description="Disordered" evidence="1">
    <location>
        <begin position="22"/>
        <end position="56"/>
    </location>
</feature>
<protein>
    <submittedName>
        <fullName evidence="3">Uncharacterized protein</fullName>
    </submittedName>
</protein>
<feature type="signal peptide" evidence="2">
    <location>
        <begin position="1"/>
        <end position="20"/>
    </location>
</feature>
<keyword evidence="4" id="KW-1185">Reference proteome</keyword>
<evidence type="ECO:0000313" key="3">
    <source>
        <dbReference type="EMBL" id="QYC08849.1"/>
    </source>
</evidence>
<accession>A0ABX8TI95</accession>
<organism evidence="3 4">
    <name type="scientific">Brevundimonas nasdae</name>
    <dbReference type="NCBI Taxonomy" id="172043"/>
    <lineage>
        <taxon>Bacteria</taxon>
        <taxon>Pseudomonadati</taxon>
        <taxon>Pseudomonadota</taxon>
        <taxon>Alphaproteobacteria</taxon>
        <taxon>Caulobacterales</taxon>
        <taxon>Caulobacteraceae</taxon>
        <taxon>Brevundimonas</taxon>
    </lineage>
</organism>
<dbReference type="GeneID" id="94375466"/>
<gene>
    <name evidence="3" type="ORF">KWG56_09325</name>
</gene>
<evidence type="ECO:0000256" key="2">
    <source>
        <dbReference type="SAM" id="SignalP"/>
    </source>
</evidence>
<dbReference type="EMBL" id="CP080034">
    <property type="protein sequence ID" value="QYC08849.1"/>
    <property type="molecule type" value="Genomic_DNA"/>
</dbReference>
<name>A0ABX8TI95_9CAUL</name>